<feature type="compositionally biased region" description="Basic residues" evidence="1">
    <location>
        <begin position="1"/>
        <end position="10"/>
    </location>
</feature>
<evidence type="ECO:0000256" key="1">
    <source>
        <dbReference type="SAM" id="MobiDB-lite"/>
    </source>
</evidence>
<dbReference type="EMBL" id="CP020570">
    <property type="protein sequence ID" value="ARF65068.1"/>
    <property type="molecule type" value="Genomic_DNA"/>
</dbReference>
<dbReference type="KEGG" id="svu:B1H20_29415"/>
<dbReference type="Proteomes" id="UP000192445">
    <property type="component" value="Chromosome"/>
</dbReference>
<gene>
    <name evidence="2" type="ORF">B1H20_29415</name>
</gene>
<dbReference type="AlphaFoldDB" id="A0A1V0UJG7"/>
<evidence type="ECO:0000313" key="3">
    <source>
        <dbReference type="Proteomes" id="UP000192445"/>
    </source>
</evidence>
<dbReference type="STRING" id="1935.B1H20_29415"/>
<organism evidence="2 3">
    <name type="scientific">Streptomyces violaceoruber</name>
    <dbReference type="NCBI Taxonomy" id="1935"/>
    <lineage>
        <taxon>Bacteria</taxon>
        <taxon>Bacillati</taxon>
        <taxon>Actinomycetota</taxon>
        <taxon>Actinomycetes</taxon>
        <taxon>Kitasatosporales</taxon>
        <taxon>Streptomycetaceae</taxon>
        <taxon>Streptomyces</taxon>
        <taxon>Streptomyces violaceoruber group</taxon>
    </lineage>
</organism>
<feature type="region of interest" description="Disordered" evidence="1">
    <location>
        <begin position="1"/>
        <end position="22"/>
    </location>
</feature>
<sequence length="94" mass="9711">MTRPRPRTGRTGRTGAGTRKGAEYGTVSVLRALVHRVTGTAAAAIGPGEGVSFRSGDGPRSFTTALASLDRRGLVVLPVPRDTPHPGARYGQGS</sequence>
<protein>
    <submittedName>
        <fullName evidence="2">Uncharacterized protein</fullName>
    </submittedName>
</protein>
<accession>A0A1V0UJG7</accession>
<evidence type="ECO:0000313" key="2">
    <source>
        <dbReference type="EMBL" id="ARF65068.1"/>
    </source>
</evidence>
<name>A0A1V0UJG7_STRVN</name>
<proteinExistence type="predicted"/>
<reference evidence="2 3" key="1">
    <citation type="submission" date="2017-03" db="EMBL/GenBank/DDBJ databases">
        <title>Complete Genome Sequence of a natural compounds producer, Streptomyces violaceus S21.</title>
        <authorList>
            <person name="Zhong C."/>
            <person name="Zhao Z."/>
            <person name="Fu J."/>
            <person name="Zong G."/>
            <person name="Qin R."/>
            <person name="Cao G."/>
        </authorList>
    </citation>
    <scope>NUCLEOTIDE SEQUENCE [LARGE SCALE GENOMIC DNA]</scope>
    <source>
        <strain evidence="2 3">S21</strain>
    </source>
</reference>